<dbReference type="InterPro" id="IPR003018">
    <property type="entry name" value="GAF"/>
</dbReference>
<dbReference type="PROSITE" id="PS50112">
    <property type="entry name" value="PAS"/>
    <property type="match status" value="2"/>
</dbReference>
<evidence type="ECO:0000256" key="1">
    <source>
        <dbReference type="ARBA" id="ARBA00000085"/>
    </source>
</evidence>
<feature type="domain" description="PAC" evidence="12">
    <location>
        <begin position="410"/>
        <end position="457"/>
    </location>
</feature>
<dbReference type="InterPro" id="IPR003661">
    <property type="entry name" value="HisK_dim/P_dom"/>
</dbReference>
<dbReference type="SMART" id="SM00387">
    <property type="entry name" value="HATPase_c"/>
    <property type="match status" value="1"/>
</dbReference>
<keyword evidence="14" id="KW-1185">Reference proteome</keyword>
<evidence type="ECO:0000259" key="12">
    <source>
        <dbReference type="PROSITE" id="PS50113"/>
    </source>
</evidence>
<dbReference type="Pfam" id="PF13185">
    <property type="entry name" value="GAF_2"/>
    <property type="match status" value="1"/>
</dbReference>
<dbReference type="SUPFAM" id="SSF55785">
    <property type="entry name" value="PYP-like sensor domain (PAS domain)"/>
    <property type="match status" value="3"/>
</dbReference>
<dbReference type="InterPro" id="IPR036097">
    <property type="entry name" value="HisK_dim/P_sf"/>
</dbReference>
<dbReference type="InterPro" id="IPR035965">
    <property type="entry name" value="PAS-like_dom_sf"/>
</dbReference>
<dbReference type="InterPro" id="IPR005467">
    <property type="entry name" value="His_kinase_dom"/>
</dbReference>
<evidence type="ECO:0000256" key="9">
    <source>
        <dbReference type="SAM" id="MobiDB-lite"/>
    </source>
</evidence>
<dbReference type="SUPFAM" id="SSF55781">
    <property type="entry name" value="GAF domain-like"/>
    <property type="match status" value="1"/>
</dbReference>
<name>A0A1M5RXD5_9BACT</name>
<dbReference type="InterPro" id="IPR001610">
    <property type="entry name" value="PAC"/>
</dbReference>
<dbReference type="PANTHER" id="PTHR43065">
    <property type="entry name" value="SENSOR HISTIDINE KINASE"/>
    <property type="match status" value="1"/>
</dbReference>
<dbReference type="Gene3D" id="3.30.565.10">
    <property type="entry name" value="Histidine kinase-like ATPase, C-terminal domain"/>
    <property type="match status" value="1"/>
</dbReference>
<dbReference type="NCBIfam" id="TIGR00229">
    <property type="entry name" value="sensory_box"/>
    <property type="match status" value="2"/>
</dbReference>
<dbReference type="SUPFAM" id="SSF55874">
    <property type="entry name" value="ATPase domain of HSP90 chaperone/DNA topoisomerase II/histidine kinase"/>
    <property type="match status" value="1"/>
</dbReference>
<dbReference type="AlphaFoldDB" id="A0A1M5RXD5"/>
<keyword evidence="3" id="KW-0597">Phosphoprotein</keyword>
<dbReference type="PRINTS" id="PR00344">
    <property type="entry name" value="BCTRLSENSOR"/>
</dbReference>
<feature type="domain" description="Histidine kinase" evidence="10">
    <location>
        <begin position="645"/>
        <end position="874"/>
    </location>
</feature>
<evidence type="ECO:0000256" key="6">
    <source>
        <dbReference type="ARBA" id="ARBA00022777"/>
    </source>
</evidence>
<dbReference type="Gene3D" id="1.10.287.130">
    <property type="match status" value="1"/>
</dbReference>
<dbReference type="Pfam" id="PF08448">
    <property type="entry name" value="PAS_4"/>
    <property type="match status" value="1"/>
</dbReference>
<gene>
    <name evidence="13" type="ORF">SAMN02745124_00047</name>
</gene>
<keyword evidence="6" id="KW-0418">Kinase</keyword>
<dbReference type="Gene3D" id="3.30.450.20">
    <property type="entry name" value="PAS domain"/>
    <property type="match status" value="3"/>
</dbReference>
<dbReference type="InterPro" id="IPR029016">
    <property type="entry name" value="GAF-like_dom_sf"/>
</dbReference>
<dbReference type="GO" id="GO:0005524">
    <property type="term" value="F:ATP binding"/>
    <property type="evidence" value="ECO:0007669"/>
    <property type="project" value="UniProtKB-KW"/>
</dbReference>
<dbReference type="GO" id="GO:0000155">
    <property type="term" value="F:phosphorelay sensor kinase activity"/>
    <property type="evidence" value="ECO:0007669"/>
    <property type="project" value="InterPro"/>
</dbReference>
<evidence type="ECO:0000259" key="10">
    <source>
        <dbReference type="PROSITE" id="PS50109"/>
    </source>
</evidence>
<dbReference type="SUPFAM" id="SSF47384">
    <property type="entry name" value="Homodimeric domain of signal transducing histidine kinase"/>
    <property type="match status" value="1"/>
</dbReference>
<evidence type="ECO:0000256" key="2">
    <source>
        <dbReference type="ARBA" id="ARBA00012438"/>
    </source>
</evidence>
<sequence length="887" mass="98470">MLCTVVMIEAGEKKAMKQQQATDRPDTTTPRTMRSDELRRRAELLIDDFAGAASPAQSADLHEVLQELHVHQIELELQNDELQLTQKRLEESRRGYMRLYHDAPVGYVVIDTAGMIRKANKTFAGMVGDPVEAVDGTPLAGYLAAEDRSIFLARLRSFRKNPADKQLDVRLDGPGGPRFVSIRAFSGEIGSVADESPGDGLLVTVTDIHQRKLIEKEIEGRRRELDAILAGMSDGFLSLDGGLQIRYMNSAAEQVLGADRQQVIGRGLFEVFPEACASVFETEYRRVLLEKRARSFETFFAPHDRWYEVNVAPFQDGLSVFFRVISDRKKAEDAIVESEQRFRSYIANAPYGIFVSDGHGQYQQVNPAACSLTGYAESELLAMEIGEMLAPSFREAGLTHFQTVKEQGQVQREVRLRCKDGSERWFSVSAVKVNDDRYLGFIDDIDAEKQTQEELQRSRRILELNHRIATIFLTASDDDLFHDVLNLLLEAFASSIGLFGYIDDNGDLVCPTMTRHVWEKCQVEEKSIVFPHAQWGGVWGRALLERRSLLANEGLQVPAGHIELHSVLAVPIVQRDEAIGHFILANKEGGYDQEDLDLLEGVADQVAPILLAYLGRLRRRELQSELETINRQLHKNESLGRMAGAVAHNYNNMLTVILGNLEVALADLPQHDTGLKNVLGAAHDAARRLAALGTNMLIYLGQSSTARSFPPVDLVPLLEDYGRACKQNLTEEVLLTIRLPDQPVPVVSDRDLVRRLLDSLFANAVEALGSNGGSIELTLTVVSPGEIAGDHRFPVDWQPVDNPHACIRLLDTGCGISAENLERIFDPFYTQKFTGRGMGLPLVLGIVRMHGGGVTVRSVVNKGSVFKVFLPVADVRPDGGSCDGEER</sequence>
<dbReference type="PROSITE" id="PS50113">
    <property type="entry name" value="PAC"/>
    <property type="match status" value="1"/>
</dbReference>
<dbReference type="GO" id="GO:0006355">
    <property type="term" value="P:regulation of DNA-templated transcription"/>
    <property type="evidence" value="ECO:0007669"/>
    <property type="project" value="InterPro"/>
</dbReference>
<dbReference type="Gene3D" id="3.30.450.40">
    <property type="match status" value="1"/>
</dbReference>
<dbReference type="InterPro" id="IPR000014">
    <property type="entry name" value="PAS"/>
</dbReference>
<dbReference type="CDD" id="cd00130">
    <property type="entry name" value="PAS"/>
    <property type="match status" value="3"/>
</dbReference>
<dbReference type="EMBL" id="FQXS01000001">
    <property type="protein sequence ID" value="SHH30895.1"/>
    <property type="molecule type" value="Genomic_DNA"/>
</dbReference>
<keyword evidence="4" id="KW-0808">Transferase</keyword>
<evidence type="ECO:0000256" key="8">
    <source>
        <dbReference type="ARBA" id="ARBA00023012"/>
    </source>
</evidence>
<evidence type="ECO:0000256" key="7">
    <source>
        <dbReference type="ARBA" id="ARBA00022840"/>
    </source>
</evidence>
<evidence type="ECO:0000256" key="4">
    <source>
        <dbReference type="ARBA" id="ARBA00022679"/>
    </source>
</evidence>
<dbReference type="PROSITE" id="PS50109">
    <property type="entry name" value="HIS_KIN"/>
    <property type="match status" value="1"/>
</dbReference>
<evidence type="ECO:0000256" key="5">
    <source>
        <dbReference type="ARBA" id="ARBA00022741"/>
    </source>
</evidence>
<feature type="region of interest" description="Disordered" evidence="9">
    <location>
        <begin position="13"/>
        <end position="35"/>
    </location>
</feature>
<dbReference type="Pfam" id="PF02518">
    <property type="entry name" value="HATPase_c"/>
    <property type="match status" value="1"/>
</dbReference>
<reference evidence="13 14" key="1">
    <citation type="submission" date="2016-11" db="EMBL/GenBank/DDBJ databases">
        <authorList>
            <person name="Jaros S."/>
            <person name="Januszkiewicz K."/>
            <person name="Wedrychowicz H."/>
        </authorList>
    </citation>
    <scope>NUCLEOTIDE SEQUENCE [LARGE SCALE GENOMIC DNA]</scope>
    <source>
        <strain evidence="13 14">DSM 9705</strain>
    </source>
</reference>
<dbReference type="CDD" id="cd00082">
    <property type="entry name" value="HisKA"/>
    <property type="match status" value="1"/>
</dbReference>
<dbReference type="Pfam" id="PF00989">
    <property type="entry name" value="PAS"/>
    <property type="match status" value="2"/>
</dbReference>
<proteinExistence type="predicted"/>
<dbReference type="InterPro" id="IPR036890">
    <property type="entry name" value="HATPase_C_sf"/>
</dbReference>
<dbReference type="SMART" id="SM00086">
    <property type="entry name" value="PAC"/>
    <property type="match status" value="1"/>
</dbReference>
<keyword evidence="8" id="KW-0902">Two-component regulatory system</keyword>
<dbReference type="SMART" id="SM00091">
    <property type="entry name" value="PAS"/>
    <property type="match status" value="3"/>
</dbReference>
<evidence type="ECO:0000313" key="13">
    <source>
        <dbReference type="EMBL" id="SHH30895.1"/>
    </source>
</evidence>
<evidence type="ECO:0000256" key="3">
    <source>
        <dbReference type="ARBA" id="ARBA00022553"/>
    </source>
</evidence>
<dbReference type="Proteomes" id="UP000184139">
    <property type="component" value="Unassembled WGS sequence"/>
</dbReference>
<dbReference type="EC" id="2.7.13.3" evidence="2"/>
<feature type="domain" description="PAS" evidence="11">
    <location>
        <begin position="221"/>
        <end position="291"/>
    </location>
</feature>
<dbReference type="SMART" id="SM00065">
    <property type="entry name" value="GAF"/>
    <property type="match status" value="1"/>
</dbReference>
<dbReference type="InterPro" id="IPR013656">
    <property type="entry name" value="PAS_4"/>
</dbReference>
<evidence type="ECO:0000313" key="14">
    <source>
        <dbReference type="Proteomes" id="UP000184139"/>
    </source>
</evidence>
<dbReference type="InterPro" id="IPR000700">
    <property type="entry name" value="PAS-assoc_C"/>
</dbReference>
<feature type="domain" description="PAS" evidence="11">
    <location>
        <begin position="338"/>
        <end position="408"/>
    </location>
</feature>
<evidence type="ECO:0000259" key="11">
    <source>
        <dbReference type="PROSITE" id="PS50112"/>
    </source>
</evidence>
<dbReference type="InterPro" id="IPR013767">
    <property type="entry name" value="PAS_fold"/>
</dbReference>
<dbReference type="InterPro" id="IPR004358">
    <property type="entry name" value="Sig_transdc_His_kin-like_C"/>
</dbReference>
<organism evidence="13 14">
    <name type="scientific">Desulfofustis glycolicus DSM 9705</name>
    <dbReference type="NCBI Taxonomy" id="1121409"/>
    <lineage>
        <taxon>Bacteria</taxon>
        <taxon>Pseudomonadati</taxon>
        <taxon>Thermodesulfobacteriota</taxon>
        <taxon>Desulfobulbia</taxon>
        <taxon>Desulfobulbales</taxon>
        <taxon>Desulfocapsaceae</taxon>
        <taxon>Desulfofustis</taxon>
    </lineage>
</organism>
<keyword evidence="7" id="KW-0067">ATP-binding</keyword>
<dbReference type="PANTHER" id="PTHR43065:SF46">
    <property type="entry name" value="C4-DICARBOXYLATE TRANSPORT SENSOR PROTEIN DCTB"/>
    <property type="match status" value="1"/>
</dbReference>
<dbReference type="STRING" id="1121409.SAMN02745124_00047"/>
<dbReference type="InterPro" id="IPR003594">
    <property type="entry name" value="HATPase_dom"/>
</dbReference>
<comment type="catalytic activity">
    <reaction evidence="1">
        <text>ATP + protein L-histidine = ADP + protein N-phospho-L-histidine.</text>
        <dbReference type="EC" id="2.7.13.3"/>
    </reaction>
</comment>
<keyword evidence="5" id="KW-0547">Nucleotide-binding</keyword>
<protein>
    <recommendedName>
        <fullName evidence="2">histidine kinase</fullName>
        <ecNumber evidence="2">2.7.13.3</ecNumber>
    </recommendedName>
</protein>
<accession>A0A1M5RXD5</accession>